<gene>
    <name evidence="2" type="ORF">NDU88_000508</name>
</gene>
<evidence type="ECO:0000256" key="1">
    <source>
        <dbReference type="SAM" id="Phobius"/>
    </source>
</evidence>
<organism evidence="2 3">
    <name type="scientific">Pleurodeles waltl</name>
    <name type="common">Iberian ribbed newt</name>
    <dbReference type="NCBI Taxonomy" id="8319"/>
    <lineage>
        <taxon>Eukaryota</taxon>
        <taxon>Metazoa</taxon>
        <taxon>Chordata</taxon>
        <taxon>Craniata</taxon>
        <taxon>Vertebrata</taxon>
        <taxon>Euteleostomi</taxon>
        <taxon>Amphibia</taxon>
        <taxon>Batrachia</taxon>
        <taxon>Caudata</taxon>
        <taxon>Salamandroidea</taxon>
        <taxon>Salamandridae</taxon>
        <taxon>Pleurodelinae</taxon>
        <taxon>Pleurodeles</taxon>
    </lineage>
</organism>
<dbReference type="AlphaFoldDB" id="A0AAV7Q4D4"/>
<keyword evidence="1" id="KW-1133">Transmembrane helix</keyword>
<dbReference type="PANTHER" id="PTHR31635:SF196">
    <property type="entry name" value="REVERSE TRANSCRIPTASE DOMAIN-CONTAINING PROTEIN-RELATED"/>
    <property type="match status" value="1"/>
</dbReference>
<dbReference type="Proteomes" id="UP001066276">
    <property type="component" value="Chromosome 6"/>
</dbReference>
<comment type="caution">
    <text evidence="2">The sequence shown here is derived from an EMBL/GenBank/DDBJ whole genome shotgun (WGS) entry which is preliminary data.</text>
</comment>
<sequence>MPGPIYSPPLATAPILKLYADYIKLYLAADKANIQCALDKIAEFTALGGYQINHAKSEALLFGCSAEVLPTVMAASFQARSPIRYLGVRVTTDYADHYNINYKSLIDKSRTLLQCWDNLPVTIIGRISLIKMNLLLVFLFASANIMIKILNSFFETVEADIRTFIRQKKHPRAKLLN</sequence>
<keyword evidence="1" id="KW-0812">Transmembrane</keyword>
<name>A0AAV7Q4D4_PLEWA</name>
<dbReference type="PANTHER" id="PTHR31635">
    <property type="entry name" value="REVERSE TRANSCRIPTASE DOMAIN-CONTAINING PROTEIN-RELATED"/>
    <property type="match status" value="1"/>
</dbReference>
<evidence type="ECO:0000313" key="2">
    <source>
        <dbReference type="EMBL" id="KAJ1134044.1"/>
    </source>
</evidence>
<accession>A0AAV7Q4D4</accession>
<reference evidence="2" key="1">
    <citation type="journal article" date="2022" name="bioRxiv">
        <title>Sequencing and chromosome-scale assembly of the giantPleurodeles waltlgenome.</title>
        <authorList>
            <person name="Brown T."/>
            <person name="Elewa A."/>
            <person name="Iarovenko S."/>
            <person name="Subramanian E."/>
            <person name="Araus A.J."/>
            <person name="Petzold A."/>
            <person name="Susuki M."/>
            <person name="Suzuki K.-i.T."/>
            <person name="Hayashi T."/>
            <person name="Toyoda A."/>
            <person name="Oliveira C."/>
            <person name="Osipova E."/>
            <person name="Leigh N.D."/>
            <person name="Simon A."/>
            <person name="Yun M.H."/>
        </authorList>
    </citation>
    <scope>NUCLEOTIDE SEQUENCE</scope>
    <source>
        <strain evidence="2">20211129_DDA</strain>
        <tissue evidence="2">Liver</tissue>
    </source>
</reference>
<keyword evidence="1" id="KW-0472">Membrane</keyword>
<protein>
    <recommendedName>
        <fullName evidence="4">Reverse transcriptase domain-containing protein</fullName>
    </recommendedName>
</protein>
<evidence type="ECO:0000313" key="3">
    <source>
        <dbReference type="Proteomes" id="UP001066276"/>
    </source>
</evidence>
<proteinExistence type="predicted"/>
<feature type="transmembrane region" description="Helical" evidence="1">
    <location>
        <begin position="134"/>
        <end position="154"/>
    </location>
</feature>
<keyword evidence="3" id="KW-1185">Reference proteome</keyword>
<dbReference type="EMBL" id="JANPWB010000010">
    <property type="protein sequence ID" value="KAJ1134044.1"/>
    <property type="molecule type" value="Genomic_DNA"/>
</dbReference>
<evidence type="ECO:0008006" key="4">
    <source>
        <dbReference type="Google" id="ProtNLM"/>
    </source>
</evidence>